<sequence length="81" mass="8701">MATPHTQPQASRHKAGAFDIRNVIGALLGIYGIVLIICSFVMDSGSPMKNDADNLYAGAGMLAVAVIFMLWAKLRPIIVEE</sequence>
<dbReference type="EMBL" id="CP009245">
    <property type="protein sequence ID" value="APT84674.1"/>
    <property type="molecule type" value="Genomic_DNA"/>
</dbReference>
<gene>
    <name evidence="2" type="ORF">CAQU_05875</name>
</gene>
<evidence type="ECO:0000256" key="1">
    <source>
        <dbReference type="SAM" id="Phobius"/>
    </source>
</evidence>
<dbReference type="STRING" id="1431546.CAQU_05875"/>
<dbReference type="AlphaFoldDB" id="A0A1L7CFS7"/>
<keyword evidence="3" id="KW-1185">Reference proteome</keyword>
<protein>
    <recommendedName>
        <fullName evidence="4">Cell wall anchor protein</fullName>
    </recommendedName>
</protein>
<keyword evidence="1" id="KW-0812">Transmembrane</keyword>
<evidence type="ECO:0000313" key="3">
    <source>
        <dbReference type="Proteomes" id="UP000185478"/>
    </source>
</evidence>
<reference evidence="2 3" key="1">
    <citation type="submission" date="2014-08" db="EMBL/GenBank/DDBJ databases">
        <title>Complete genome sequence of Corynebacterium aquilae S-613T(T) (=DSM 44791(T)), isolated from the choana of a healthy golden eagle.</title>
        <authorList>
            <person name="Ruckert C."/>
            <person name="Albersmeier A."/>
            <person name="Winkler A."/>
            <person name="Kalinowski J."/>
        </authorList>
    </citation>
    <scope>NUCLEOTIDE SEQUENCE [LARGE SCALE GENOMIC DNA]</scope>
    <source>
        <strain evidence="2 3">S-613</strain>
    </source>
</reference>
<dbReference type="RefSeq" id="WP_075726000.1">
    <property type="nucleotide sequence ID" value="NZ_CP009245.1"/>
</dbReference>
<dbReference type="KEGG" id="caqu:CAQU_05875"/>
<evidence type="ECO:0000313" key="2">
    <source>
        <dbReference type="EMBL" id="APT84674.1"/>
    </source>
</evidence>
<feature type="transmembrane region" description="Helical" evidence="1">
    <location>
        <begin position="54"/>
        <end position="72"/>
    </location>
</feature>
<evidence type="ECO:0008006" key="4">
    <source>
        <dbReference type="Google" id="ProtNLM"/>
    </source>
</evidence>
<organism evidence="2 3">
    <name type="scientific">Corynebacterium aquilae DSM 44791</name>
    <dbReference type="NCBI Taxonomy" id="1431546"/>
    <lineage>
        <taxon>Bacteria</taxon>
        <taxon>Bacillati</taxon>
        <taxon>Actinomycetota</taxon>
        <taxon>Actinomycetes</taxon>
        <taxon>Mycobacteriales</taxon>
        <taxon>Corynebacteriaceae</taxon>
        <taxon>Corynebacterium</taxon>
    </lineage>
</organism>
<keyword evidence="1" id="KW-1133">Transmembrane helix</keyword>
<name>A0A1L7CFS7_9CORY</name>
<accession>A0A1L7CFS7</accession>
<proteinExistence type="predicted"/>
<dbReference type="OrthoDB" id="5196985at2"/>
<feature type="transmembrane region" description="Helical" evidence="1">
    <location>
        <begin position="20"/>
        <end position="42"/>
    </location>
</feature>
<dbReference type="Proteomes" id="UP000185478">
    <property type="component" value="Chromosome"/>
</dbReference>
<keyword evidence="1" id="KW-0472">Membrane</keyword>